<dbReference type="RefSeq" id="WP_075366882.1">
    <property type="nucleotide sequence ID" value="NZ_MLBF01000057.1"/>
</dbReference>
<keyword evidence="2" id="KW-1185">Reference proteome</keyword>
<evidence type="ECO:0000313" key="1">
    <source>
        <dbReference type="EMBL" id="OLN27476.1"/>
    </source>
</evidence>
<dbReference type="Proteomes" id="UP000186102">
    <property type="component" value="Unassembled WGS sequence"/>
</dbReference>
<organism evidence="1 2">
    <name type="scientific">Desulfosporosinus metallidurans</name>
    <dbReference type="NCBI Taxonomy" id="1888891"/>
    <lineage>
        <taxon>Bacteria</taxon>
        <taxon>Bacillati</taxon>
        <taxon>Bacillota</taxon>
        <taxon>Clostridia</taxon>
        <taxon>Eubacteriales</taxon>
        <taxon>Desulfitobacteriaceae</taxon>
        <taxon>Desulfosporosinus</taxon>
    </lineage>
</organism>
<dbReference type="EMBL" id="MLBF01000057">
    <property type="protein sequence ID" value="OLN27476.1"/>
    <property type="molecule type" value="Genomic_DNA"/>
</dbReference>
<name>A0A1Q8QJH8_9FIRM</name>
<dbReference type="STRING" id="1888891.DSOL_4553"/>
<sequence length="80" mass="9445">MASNIKKDAEWAEAKKKCRLNDETLKMAREMGLNPRSLIKNIPSPSQQWKAPVSTWIREMYQERLDKARQKKERKEISAE</sequence>
<comment type="caution">
    <text evidence="1">The sequence shown here is derived from an EMBL/GenBank/DDBJ whole genome shotgun (WGS) entry which is preliminary data.</text>
</comment>
<gene>
    <name evidence="1" type="ORF">DSOL_4553</name>
</gene>
<protein>
    <submittedName>
        <fullName evidence="1">Uncharacterized protein</fullName>
    </submittedName>
</protein>
<evidence type="ECO:0000313" key="2">
    <source>
        <dbReference type="Proteomes" id="UP000186102"/>
    </source>
</evidence>
<proteinExistence type="predicted"/>
<reference evidence="1 2" key="1">
    <citation type="submission" date="2016-09" db="EMBL/GenBank/DDBJ databases">
        <title>Complete genome of Desulfosporosinus sp. OL.</title>
        <authorList>
            <person name="Mardanov A."/>
            <person name="Beletsky A."/>
            <person name="Panova A."/>
            <person name="Karnachuk O."/>
            <person name="Ravin N."/>
        </authorList>
    </citation>
    <scope>NUCLEOTIDE SEQUENCE [LARGE SCALE GENOMIC DNA]</scope>
    <source>
        <strain evidence="1 2">OL</strain>
    </source>
</reference>
<dbReference type="AlphaFoldDB" id="A0A1Q8QJH8"/>
<accession>A0A1Q8QJH8</accession>
<dbReference type="OrthoDB" id="49627at2"/>